<dbReference type="InterPro" id="IPR001972">
    <property type="entry name" value="Stomatin_HflK_fam"/>
</dbReference>
<dbReference type="PANTHER" id="PTHR10264:SF83">
    <property type="entry name" value="BLL5629 PROTEIN"/>
    <property type="match status" value="1"/>
</dbReference>
<proteinExistence type="inferred from homology"/>
<dbReference type="PRINTS" id="PR00721">
    <property type="entry name" value="STOMATIN"/>
</dbReference>
<dbReference type="SUPFAM" id="SSF117892">
    <property type="entry name" value="Band 7/SPFH domain"/>
    <property type="match status" value="1"/>
</dbReference>
<dbReference type="InterPro" id="IPR001107">
    <property type="entry name" value="Band_7"/>
</dbReference>
<evidence type="ECO:0000313" key="5">
    <source>
        <dbReference type="Proteomes" id="UP000231564"/>
    </source>
</evidence>
<dbReference type="PANTHER" id="PTHR10264">
    <property type="entry name" value="BAND 7 PROTEIN-RELATED"/>
    <property type="match status" value="1"/>
</dbReference>
<dbReference type="Gene3D" id="3.30.479.30">
    <property type="entry name" value="Band 7 domain"/>
    <property type="match status" value="1"/>
</dbReference>
<dbReference type="EMBL" id="LT634361">
    <property type="protein sequence ID" value="SFZ84108.1"/>
    <property type="molecule type" value="Genomic_DNA"/>
</dbReference>
<accession>A0A2H1EC29</accession>
<comment type="similarity">
    <text evidence="2">Belongs to the band 7/mec-2 family.</text>
</comment>
<dbReference type="GO" id="GO:0005886">
    <property type="term" value="C:plasma membrane"/>
    <property type="evidence" value="ECO:0007669"/>
    <property type="project" value="InterPro"/>
</dbReference>
<evidence type="ECO:0000259" key="3">
    <source>
        <dbReference type="SMART" id="SM00244"/>
    </source>
</evidence>
<evidence type="ECO:0000313" key="4">
    <source>
        <dbReference type="EMBL" id="SFZ84108.1"/>
    </source>
</evidence>
<dbReference type="SMART" id="SM00244">
    <property type="entry name" value="PHB"/>
    <property type="match status" value="1"/>
</dbReference>
<sequence length="366" mass="42588">MKRIRINTGKIGLVFKSGDYKKLLTTGTHWQFFREEVMVCDLSKEFTPPIAIEVLLKDENFTEKIEIVEVADSELVIVYENGNFYKVLEAGRYFYWKGLIHRSFQRVNISEVTIEESLHKKIFNYHALYKYIRCFEVAAYEKALLLINDECVQEIAGGIYRFWKNENTIKVMKADMRQLQLEVAGQELLTKDKASVRINFYTQYKITDLKKALLENKDYEKQLYILMQLVLRSYIGSYTLDEVLVEKERIAEKVFEEAFQKATELGVEIINCGIRDVILPGDMKEIMNQVLVAQKRAQANIITRREETASTRSLLNTAKLMESNEMLFALKEMEYVEKIADKIGEITVSGKGNVIQELRKIFAVDK</sequence>
<dbReference type="AlphaFoldDB" id="A0A2H1EC29"/>
<dbReference type="Pfam" id="PF01145">
    <property type="entry name" value="Band_7"/>
    <property type="match status" value="1"/>
</dbReference>
<keyword evidence="5" id="KW-1185">Reference proteome</keyword>
<dbReference type="CDD" id="cd13438">
    <property type="entry name" value="SPFH_eoslipins_u2"/>
    <property type="match status" value="1"/>
</dbReference>
<dbReference type="RefSeq" id="WP_100211662.1">
    <property type="nucleotide sequence ID" value="NZ_CP138495.1"/>
</dbReference>
<evidence type="ECO:0000256" key="2">
    <source>
        <dbReference type="ARBA" id="ARBA00008164"/>
    </source>
</evidence>
<evidence type="ECO:0000256" key="1">
    <source>
        <dbReference type="ARBA" id="ARBA00004167"/>
    </source>
</evidence>
<name>A0A2H1EC29_9FLAO</name>
<dbReference type="GeneID" id="47724016"/>
<dbReference type="OrthoDB" id="5501731at2"/>
<dbReference type="KEGG" id="tmar:MARIT_2552"/>
<organism evidence="4 5">
    <name type="scientific">Tenacibaculum maritimum NCIMB 2154</name>
    <dbReference type="NCBI Taxonomy" id="1349785"/>
    <lineage>
        <taxon>Bacteria</taxon>
        <taxon>Pseudomonadati</taxon>
        <taxon>Bacteroidota</taxon>
        <taxon>Flavobacteriia</taxon>
        <taxon>Flavobacteriales</taxon>
        <taxon>Flavobacteriaceae</taxon>
        <taxon>Tenacibaculum</taxon>
    </lineage>
</organism>
<comment type="subcellular location">
    <subcellularLocation>
        <location evidence="1">Membrane</location>
        <topology evidence="1">Single-pass membrane protein</topology>
    </subcellularLocation>
</comment>
<protein>
    <recommendedName>
        <fullName evidence="3">Band 7 domain-containing protein</fullName>
    </recommendedName>
</protein>
<dbReference type="InterPro" id="IPR036013">
    <property type="entry name" value="Band_7/SPFH_dom_sf"/>
</dbReference>
<gene>
    <name evidence="4" type="ORF">MARIT_2552</name>
</gene>
<dbReference type="Proteomes" id="UP000231564">
    <property type="component" value="Chromosome MARIT"/>
</dbReference>
<reference evidence="4 5" key="1">
    <citation type="submission" date="2016-11" db="EMBL/GenBank/DDBJ databases">
        <authorList>
            <person name="Jaros S."/>
            <person name="Januszkiewicz K."/>
            <person name="Wedrychowicz H."/>
        </authorList>
    </citation>
    <scope>NUCLEOTIDE SEQUENCE [LARGE SCALE GENOMIC DNA]</scope>
    <source>
        <strain evidence="4">NCIMB 2154T</strain>
    </source>
</reference>
<dbReference type="STRING" id="1349785.GCA_000509405_02374"/>
<dbReference type="InterPro" id="IPR043202">
    <property type="entry name" value="Band-7_stomatin-like"/>
</dbReference>
<feature type="domain" description="Band 7" evidence="3">
    <location>
        <begin position="127"/>
        <end position="291"/>
    </location>
</feature>